<evidence type="ECO:0000313" key="11">
    <source>
        <dbReference type="Proteomes" id="UP000001554"/>
    </source>
</evidence>
<feature type="chain" id="PRO_5044698966" description="Protein-glucosylgalactosylhydroxylysine glucosidase" evidence="9">
    <location>
        <begin position="23"/>
        <end position="713"/>
    </location>
</feature>
<evidence type="ECO:0000256" key="8">
    <source>
        <dbReference type="ARBA" id="ARBA00079982"/>
    </source>
</evidence>
<comment type="similarity">
    <text evidence="1">Belongs to the glycosyl hydrolase 65 family.</text>
</comment>
<comment type="catalytic activity">
    <reaction evidence="4">
        <text>(5R)-5-O-[alpha-D-glucosyl-(1-&gt;2)-beta-D-galactosyl]-5-hydroxy-L-lysyl-[collagen] + H2O = (5R)-5-O-(beta-D-galactosyl)-5-hydroxy-L-lysyl-[collagen] + D-glucose</text>
        <dbReference type="Rhea" id="RHEA:11068"/>
        <dbReference type="Rhea" id="RHEA-COMP:12753"/>
        <dbReference type="Rhea" id="RHEA-COMP:12754"/>
        <dbReference type="ChEBI" id="CHEBI:4167"/>
        <dbReference type="ChEBI" id="CHEBI:15377"/>
        <dbReference type="ChEBI" id="CHEBI:133443"/>
        <dbReference type="ChEBI" id="CHEBI:133452"/>
        <dbReference type="EC" id="3.2.1.107"/>
    </reaction>
</comment>
<evidence type="ECO:0000313" key="15">
    <source>
        <dbReference type="RefSeq" id="XP_035686249.1"/>
    </source>
</evidence>
<evidence type="ECO:0000256" key="6">
    <source>
        <dbReference type="ARBA" id="ARBA00066430"/>
    </source>
</evidence>
<dbReference type="GO" id="GO:0004553">
    <property type="term" value="F:hydrolase activity, hydrolyzing O-glycosyl compounds"/>
    <property type="evidence" value="ECO:0000318"/>
    <property type="project" value="GO_Central"/>
</dbReference>
<dbReference type="GO" id="GO:0005975">
    <property type="term" value="P:carbohydrate metabolic process"/>
    <property type="evidence" value="ECO:0000318"/>
    <property type="project" value="GO_Central"/>
</dbReference>
<dbReference type="GeneID" id="118422669"/>
<evidence type="ECO:0000313" key="12">
    <source>
        <dbReference type="RefSeq" id="XP_035686246.1"/>
    </source>
</evidence>
<evidence type="ECO:0000256" key="1">
    <source>
        <dbReference type="ARBA" id="ARBA00006768"/>
    </source>
</evidence>
<evidence type="ECO:0000256" key="3">
    <source>
        <dbReference type="ARBA" id="ARBA00023295"/>
    </source>
</evidence>
<dbReference type="RefSeq" id="XP_035686248.1">
    <property type="nucleotide sequence ID" value="XM_035830355.1"/>
</dbReference>
<proteinExistence type="inferred from homology"/>
<dbReference type="FunFam" id="1.50.10.10:FF:000023">
    <property type="entry name" value="Protein-glucosylgalactosylhydroxylysine glucosidase"/>
    <property type="match status" value="1"/>
</dbReference>
<dbReference type="PANTHER" id="PTHR11051:SF8">
    <property type="entry name" value="PROTEIN-GLUCOSYLGALACTOSYLHYDROXYLYSINE GLUCOSIDASE"/>
    <property type="match status" value="1"/>
</dbReference>
<reference evidence="12 13" key="2">
    <citation type="submission" date="2025-04" db="UniProtKB">
        <authorList>
            <consortium name="RefSeq"/>
        </authorList>
    </citation>
    <scope>IDENTIFICATION</scope>
    <source>
        <strain evidence="12 13">S238N-H82</strain>
        <tissue evidence="12 13">Testes</tissue>
    </source>
</reference>
<feature type="signal peptide" evidence="9">
    <location>
        <begin position="1"/>
        <end position="22"/>
    </location>
</feature>
<evidence type="ECO:0000256" key="5">
    <source>
        <dbReference type="ARBA" id="ARBA00053339"/>
    </source>
</evidence>
<sequence>MMSKMGCHVVLLVLLLIKVNLAMVLDDEATVFTSYSLPKDRKFMATVGNGYVATTVYSDTIFMNGLFNGEGGASHRARIPATVSVTVNLDGSTIQSYALDVARGVFSHTIQSEVANVQQRTYAHQFYSRLLVTEITVNRTDAMATREAEPIRVDLKSNMGGPSDDVEFHDGPDFQGGKYMLGKIKTPELKGGDKPIVHVVWTPVPDNITLPADQSSQTWTFITSISSNQKEAEQFYHVGTNLAGKGTLYTNHTQSWLKVWEEGRIETTGNLQLQQAIYGSLYYILSSLPPLNAPKDFEFFGVSPGGLANGKYQADYQGHIFWDQATWMYPPILLLHPELGLSMLESRTRVLDAAKDNARKRGYNGAMFPWESAYTGHEVCPAPGPLKYEHHVTGDIAFAAQQYILSTMDVNFLLYKKGYDFITSMAQFWASRTQYDDKKKKYVIRAVMPPDEYHENVDNSVYTNIVAMYSLSFASKIAKLLGKSPPSNWTDIVDNMYIPFDKTKQYHPEYEGYNTNIQVKQADVILLGYPLLYNMSEQVYRNDLTIYERVTDVKGPAMTWGIFATGWLQLGNITKANSLFARNYKNIQEPFKVWTETSFGAGAVNFMTGMGGFLQAVLNGYGGIRLQETQLDYHPTLPADTTNFNIIGLDYRRNKLNFEADCNQIRVTLTRQDKGHQQLTLKVKATGQEHVLQPGVPVVFSRGAASIFPKTTL</sequence>
<evidence type="ECO:0000256" key="9">
    <source>
        <dbReference type="SAM" id="SignalP"/>
    </source>
</evidence>
<evidence type="ECO:0000256" key="4">
    <source>
        <dbReference type="ARBA" id="ARBA00051415"/>
    </source>
</evidence>
<dbReference type="InterPro" id="IPR005195">
    <property type="entry name" value="Glyco_hydro_65_M"/>
</dbReference>
<evidence type="ECO:0000313" key="13">
    <source>
        <dbReference type="RefSeq" id="XP_035686247.1"/>
    </source>
</evidence>
<dbReference type="InterPro" id="IPR012341">
    <property type="entry name" value="6hp_glycosidase-like_sf"/>
</dbReference>
<keyword evidence="9" id="KW-0732">Signal</keyword>
<dbReference type="RefSeq" id="XP_035686249.1">
    <property type="nucleotide sequence ID" value="XM_035830356.1"/>
</dbReference>
<dbReference type="Proteomes" id="UP000001554">
    <property type="component" value="Chromosome 9"/>
</dbReference>
<dbReference type="SUPFAM" id="SSF48208">
    <property type="entry name" value="Six-hairpin glycosidases"/>
    <property type="match status" value="1"/>
</dbReference>
<dbReference type="EC" id="3.2.1.107" evidence="6"/>
<dbReference type="AlphaFoldDB" id="A0A9J7LQD3"/>
<dbReference type="InterPro" id="IPR008928">
    <property type="entry name" value="6-hairpin_glycosidase_sf"/>
</dbReference>
<dbReference type="RefSeq" id="XP_035686250.1">
    <property type="nucleotide sequence ID" value="XM_035830357.1"/>
</dbReference>
<dbReference type="RefSeq" id="XP_035686247.1">
    <property type="nucleotide sequence ID" value="XM_035830354.1"/>
</dbReference>
<dbReference type="Gene3D" id="1.50.10.10">
    <property type="match status" value="1"/>
</dbReference>
<comment type="function">
    <text evidence="5">Catalyzes the hydrolysis of glucose from the disaccharide unit linked to hydroxylysine residues of collagen and collagen-like proteins.</text>
</comment>
<name>A0A9J7LQD3_BRAFL</name>
<dbReference type="RefSeq" id="XP_035686246.1">
    <property type="nucleotide sequence ID" value="XM_035830353.1"/>
</dbReference>
<keyword evidence="2" id="KW-0378">Hydrolase</keyword>
<dbReference type="Pfam" id="PF03632">
    <property type="entry name" value="Glyco_hydro_65m"/>
    <property type="match status" value="1"/>
</dbReference>
<dbReference type="OMA" id="PAMTYSM"/>
<evidence type="ECO:0000256" key="7">
    <source>
        <dbReference type="ARBA" id="ARBA00071505"/>
    </source>
</evidence>
<dbReference type="GO" id="GO:0047402">
    <property type="term" value="F:protein-glucosylgalactosylhydroxylysine glucosidase activity"/>
    <property type="evidence" value="ECO:0007669"/>
    <property type="project" value="UniProtKB-EC"/>
</dbReference>
<reference evidence="11" key="1">
    <citation type="journal article" date="2020" name="Nat. Ecol. Evol.">
        <title>Deeply conserved synteny resolves early events in vertebrate evolution.</title>
        <authorList>
            <person name="Simakov O."/>
            <person name="Marletaz F."/>
            <person name="Yue J.X."/>
            <person name="O'Connell B."/>
            <person name="Jenkins J."/>
            <person name="Brandt A."/>
            <person name="Calef R."/>
            <person name="Tung C.H."/>
            <person name="Huang T.K."/>
            <person name="Schmutz J."/>
            <person name="Satoh N."/>
            <person name="Yu J.K."/>
            <person name="Putnam N.H."/>
            <person name="Green R.E."/>
            <person name="Rokhsar D.S."/>
        </authorList>
    </citation>
    <scope>NUCLEOTIDE SEQUENCE [LARGE SCALE GENOMIC DNA]</scope>
    <source>
        <strain evidence="11">S238N-H82</strain>
    </source>
</reference>
<evidence type="ECO:0000259" key="10">
    <source>
        <dbReference type="Pfam" id="PF03632"/>
    </source>
</evidence>
<protein>
    <recommendedName>
        <fullName evidence="7">Protein-glucosylgalactosylhydroxylysine glucosidase</fullName>
        <ecNumber evidence="6">3.2.1.107</ecNumber>
    </recommendedName>
    <alternativeName>
        <fullName evidence="8">Acid trehalase-like protein 1</fullName>
    </alternativeName>
</protein>
<dbReference type="OrthoDB" id="200349at2759"/>
<dbReference type="FunFam" id="2.60.420.10:FF:000003">
    <property type="entry name" value="Protein-glucosylgalactosylhydroxylysine glucosidase"/>
    <property type="match status" value="1"/>
</dbReference>
<organism evidence="11 16">
    <name type="scientific">Branchiostoma floridae</name>
    <name type="common">Florida lancelet</name>
    <name type="synonym">Amphioxus</name>
    <dbReference type="NCBI Taxonomy" id="7739"/>
    <lineage>
        <taxon>Eukaryota</taxon>
        <taxon>Metazoa</taxon>
        <taxon>Chordata</taxon>
        <taxon>Cephalochordata</taxon>
        <taxon>Leptocardii</taxon>
        <taxon>Amphioxiformes</taxon>
        <taxon>Branchiostomatidae</taxon>
        <taxon>Branchiostoma</taxon>
    </lineage>
</organism>
<accession>A0A9J7LQD3</accession>
<dbReference type="PANTHER" id="PTHR11051">
    <property type="entry name" value="GLYCOSYL HYDROLASE-RELATED"/>
    <property type="match status" value="1"/>
</dbReference>
<keyword evidence="3" id="KW-0326">Glycosidase</keyword>
<evidence type="ECO:0000313" key="16">
    <source>
        <dbReference type="RefSeq" id="XP_035686250.1"/>
    </source>
</evidence>
<evidence type="ECO:0000256" key="2">
    <source>
        <dbReference type="ARBA" id="ARBA00022801"/>
    </source>
</evidence>
<dbReference type="KEGG" id="bfo:118422669"/>
<evidence type="ECO:0000313" key="14">
    <source>
        <dbReference type="RefSeq" id="XP_035686248.1"/>
    </source>
</evidence>
<keyword evidence="11" id="KW-1185">Reference proteome</keyword>
<dbReference type="Gene3D" id="2.60.420.10">
    <property type="entry name" value="Maltose phosphorylase, domain 3"/>
    <property type="match status" value="1"/>
</dbReference>
<gene>
    <name evidence="12 13 14 15 16" type="primary">LOC118422669</name>
</gene>
<feature type="domain" description="Glycoside hydrolase family 65 central catalytic" evidence="10">
    <location>
        <begin position="314"/>
        <end position="515"/>
    </location>
</feature>